<name>A0A6P5Z6C0_DURZI</name>
<dbReference type="GeneID" id="111297435"/>
<dbReference type="InterPro" id="IPR055290">
    <property type="entry name" value="At3g26010-like"/>
</dbReference>
<dbReference type="AlphaFoldDB" id="A0A6P5Z6C0"/>
<reference evidence="2" key="1">
    <citation type="submission" date="2025-08" db="UniProtKB">
        <authorList>
            <consortium name="RefSeq"/>
        </authorList>
    </citation>
    <scope>IDENTIFICATION</scope>
    <source>
        <tissue evidence="2">Fruit stalk</tissue>
    </source>
</reference>
<dbReference type="KEGG" id="dzi:111297435"/>
<dbReference type="OrthoDB" id="605328at2759"/>
<evidence type="ECO:0000313" key="1">
    <source>
        <dbReference type="Proteomes" id="UP000515121"/>
    </source>
</evidence>
<dbReference type="RefSeq" id="XP_022747906.1">
    <property type="nucleotide sequence ID" value="XM_022892171.1"/>
</dbReference>
<proteinExistence type="predicted"/>
<evidence type="ECO:0000313" key="2">
    <source>
        <dbReference type="RefSeq" id="XP_022747906.1"/>
    </source>
</evidence>
<sequence>MTSPEFDVVPLKHYSEVPFFHFLNASPIIFRQSCNGLFLFEALDFHEDDERDDIARYSICNPTTKKFKILFVGRNPVKKGVSDKDYDFEIDIYSSETDSWTITGIGFEADEGSIVFEESYVFCNAKIHSDSFKNESLYFDVEKECLQKMPMPTLLDGSDIIDHMDRYFGEARGTLYIALAYNELGHLVLYVFEMATDYSNWFLKRLRDLGDAMRVFPEINLGCPPFYSYGYSVMCFIHSEKEEEPKVVLRADGKIICYDFNDVAWKMLYDPGPGVEIALTIQIFPVLLPGYTIKCIFLYKLYTL</sequence>
<protein>
    <submittedName>
        <fullName evidence="2">Uncharacterized protein LOC111297435</fullName>
    </submittedName>
</protein>
<keyword evidence="1" id="KW-1185">Reference proteome</keyword>
<dbReference type="Proteomes" id="UP000515121">
    <property type="component" value="Unplaced"/>
</dbReference>
<dbReference type="PANTHER" id="PTHR35546:SF115">
    <property type="entry name" value="F-BOX DOMAIN-CONTAINING PROTEIN"/>
    <property type="match status" value="1"/>
</dbReference>
<gene>
    <name evidence="2" type="primary">LOC111297435</name>
</gene>
<accession>A0A6P5Z6C0</accession>
<organism evidence="1 2">
    <name type="scientific">Durio zibethinus</name>
    <name type="common">Durian</name>
    <dbReference type="NCBI Taxonomy" id="66656"/>
    <lineage>
        <taxon>Eukaryota</taxon>
        <taxon>Viridiplantae</taxon>
        <taxon>Streptophyta</taxon>
        <taxon>Embryophyta</taxon>
        <taxon>Tracheophyta</taxon>
        <taxon>Spermatophyta</taxon>
        <taxon>Magnoliopsida</taxon>
        <taxon>eudicotyledons</taxon>
        <taxon>Gunneridae</taxon>
        <taxon>Pentapetalae</taxon>
        <taxon>rosids</taxon>
        <taxon>malvids</taxon>
        <taxon>Malvales</taxon>
        <taxon>Malvaceae</taxon>
        <taxon>Helicteroideae</taxon>
        <taxon>Durio</taxon>
    </lineage>
</organism>
<dbReference type="PANTHER" id="PTHR35546">
    <property type="entry name" value="F-BOX PROTEIN INTERACTION DOMAIN PROTEIN-RELATED"/>
    <property type="match status" value="1"/>
</dbReference>